<dbReference type="Gene3D" id="1.10.3210.10">
    <property type="entry name" value="Hypothetical protein af1432"/>
    <property type="match status" value="2"/>
</dbReference>
<evidence type="ECO:0000259" key="2">
    <source>
        <dbReference type="PROSITE" id="PS51832"/>
    </source>
</evidence>
<dbReference type="SMART" id="SM00471">
    <property type="entry name" value="HDc"/>
    <property type="match status" value="2"/>
</dbReference>
<dbReference type="Pfam" id="PF01966">
    <property type="entry name" value="HD"/>
    <property type="match status" value="1"/>
</dbReference>
<dbReference type="AlphaFoldDB" id="A0A8J7FET0"/>
<accession>A0A8J7FET0</accession>
<feature type="domain" description="HD" evidence="1">
    <location>
        <begin position="255"/>
        <end position="377"/>
    </location>
</feature>
<dbReference type="InterPro" id="IPR037522">
    <property type="entry name" value="HD_GYP_dom"/>
</dbReference>
<dbReference type="PROSITE" id="PS51832">
    <property type="entry name" value="HD_GYP"/>
    <property type="match status" value="1"/>
</dbReference>
<dbReference type="PANTHER" id="PTHR43155">
    <property type="entry name" value="CYCLIC DI-GMP PHOSPHODIESTERASE PA4108-RELATED"/>
    <property type="match status" value="1"/>
</dbReference>
<evidence type="ECO:0000313" key="3">
    <source>
        <dbReference type="EMBL" id="MBE9398334.1"/>
    </source>
</evidence>
<dbReference type="SUPFAM" id="SSF109604">
    <property type="entry name" value="HD-domain/PDEase-like"/>
    <property type="match status" value="2"/>
</dbReference>
<evidence type="ECO:0000259" key="1">
    <source>
        <dbReference type="PROSITE" id="PS51831"/>
    </source>
</evidence>
<reference evidence="3" key="1">
    <citation type="submission" date="2020-10" db="EMBL/GenBank/DDBJ databases">
        <title>Bacterium isolated from coastal waters sediment.</title>
        <authorList>
            <person name="Chen R.-J."/>
            <person name="Lu D.-C."/>
            <person name="Zhu K.-L."/>
            <person name="Du Z.-J."/>
        </authorList>
    </citation>
    <scope>NUCLEOTIDE SEQUENCE</scope>
    <source>
        <strain evidence="3">N1Y112</strain>
    </source>
</reference>
<dbReference type="PANTHER" id="PTHR43155:SF1">
    <property type="entry name" value="3'3'-CGAMP-SPECIFIC PHOSPHODIESTERASE 1"/>
    <property type="match status" value="1"/>
</dbReference>
<organism evidence="3 4">
    <name type="scientific">Pontibacterium sinense</name>
    <dbReference type="NCBI Taxonomy" id="2781979"/>
    <lineage>
        <taxon>Bacteria</taxon>
        <taxon>Pseudomonadati</taxon>
        <taxon>Pseudomonadota</taxon>
        <taxon>Gammaproteobacteria</taxon>
        <taxon>Oceanospirillales</taxon>
        <taxon>Oceanospirillaceae</taxon>
        <taxon>Pontibacterium</taxon>
    </lineage>
</organism>
<comment type="caution">
    <text evidence="3">The sequence shown here is derived from an EMBL/GenBank/DDBJ whole genome shotgun (WGS) entry which is preliminary data.</text>
</comment>
<dbReference type="InterPro" id="IPR006674">
    <property type="entry name" value="HD_domain"/>
</dbReference>
<feature type="domain" description="HD-GYP" evidence="2">
    <location>
        <begin position="233"/>
        <end position="429"/>
    </location>
</feature>
<proteinExistence type="predicted"/>
<dbReference type="InterPro" id="IPR003607">
    <property type="entry name" value="HD/PDEase_dom"/>
</dbReference>
<dbReference type="Proteomes" id="UP000640333">
    <property type="component" value="Unassembled WGS sequence"/>
</dbReference>
<dbReference type="RefSeq" id="WP_193953971.1">
    <property type="nucleotide sequence ID" value="NZ_JADEYS010000014.1"/>
</dbReference>
<gene>
    <name evidence="3" type="ORF">IOQ59_13815</name>
</gene>
<protein>
    <submittedName>
        <fullName evidence="3">HD domain-containing protein</fullName>
    </submittedName>
</protein>
<name>A0A8J7FET0_9GAMM</name>
<dbReference type="NCBIfam" id="TIGR00277">
    <property type="entry name" value="HDIG"/>
    <property type="match status" value="1"/>
</dbReference>
<dbReference type="PROSITE" id="PS51831">
    <property type="entry name" value="HD"/>
    <property type="match status" value="1"/>
</dbReference>
<dbReference type="InterPro" id="IPR006675">
    <property type="entry name" value="HDIG_dom"/>
</dbReference>
<sequence>MKDRALDTGHISTSDELQGMDVDVGRAAHTVTQALDYVGIDDRSHGRRVGLICHRIAHLMGWDRDRRHYILLAGMLHDSGVSSTAVHKKLADELEWNGAEQHCIRGDYFLRNFPPFRRYAEAVRYHHTRWEHLPESLDQTTREYANLIFLSDRLDVIYASFLQTHPHHLVLLQRDKLLDELRPHIGTLFCPQLFEALEQAALKDSFWLELREEFLDDAIFDTLASSDYKISLSFSEIESLGELISQVVDAKSPFTHYHSLRVADLAYSLAELVGCDQYHSRILRIAGLLHDVGKLRTPDEILEKPGALTPEELAQMRSHPLDSRRVLKAIFPNTPIAKWASEHHEKLDGSGYPYGWEGDRIDLPTRILCIADIFQALCQKRPYRDRLSVEEVLGIMDKMADGGQLDKDVYGTLKEHRDDLYLLAIKEGAVTVEI</sequence>
<keyword evidence="4" id="KW-1185">Reference proteome</keyword>
<dbReference type="GO" id="GO:0008081">
    <property type="term" value="F:phosphoric diester hydrolase activity"/>
    <property type="evidence" value="ECO:0007669"/>
    <property type="project" value="UniProtKB-ARBA"/>
</dbReference>
<dbReference type="CDD" id="cd00077">
    <property type="entry name" value="HDc"/>
    <property type="match status" value="1"/>
</dbReference>
<dbReference type="Pfam" id="PF13487">
    <property type="entry name" value="HD_5"/>
    <property type="match status" value="1"/>
</dbReference>
<dbReference type="EMBL" id="JADEYS010000014">
    <property type="protein sequence ID" value="MBE9398334.1"/>
    <property type="molecule type" value="Genomic_DNA"/>
</dbReference>
<evidence type="ECO:0000313" key="4">
    <source>
        <dbReference type="Proteomes" id="UP000640333"/>
    </source>
</evidence>